<evidence type="ECO:0000256" key="2">
    <source>
        <dbReference type="ARBA" id="ARBA00023002"/>
    </source>
</evidence>
<comment type="caution">
    <text evidence="8">The sequence shown here is derived from an EMBL/GenBank/DDBJ whole genome shotgun (WGS) entry which is preliminary data.</text>
</comment>
<organism evidence="8 9">
    <name type="scientific">Parachitinimonas caeni</name>
    <dbReference type="NCBI Taxonomy" id="3031301"/>
    <lineage>
        <taxon>Bacteria</taxon>
        <taxon>Pseudomonadati</taxon>
        <taxon>Pseudomonadota</taxon>
        <taxon>Betaproteobacteria</taxon>
        <taxon>Neisseriales</taxon>
        <taxon>Chitinibacteraceae</taxon>
        <taxon>Parachitinimonas</taxon>
    </lineage>
</organism>
<dbReference type="PIRSF" id="PIRSF036492">
    <property type="entry name" value="ALDH"/>
    <property type="match status" value="1"/>
</dbReference>
<dbReference type="GO" id="GO:0050269">
    <property type="term" value="F:coniferyl-aldehyde dehydrogenase [NAD(P)+] activity"/>
    <property type="evidence" value="ECO:0007669"/>
    <property type="project" value="UniProtKB-EC"/>
</dbReference>
<proteinExistence type="inferred from homology"/>
<dbReference type="Gene3D" id="3.40.309.10">
    <property type="entry name" value="Aldehyde Dehydrogenase, Chain A, domain 2"/>
    <property type="match status" value="1"/>
</dbReference>
<keyword evidence="3" id="KW-0520">NAD</keyword>
<keyword evidence="2 4" id="KW-0560">Oxidoreductase</keyword>
<dbReference type="InterPro" id="IPR016162">
    <property type="entry name" value="Ald_DH_N"/>
</dbReference>
<dbReference type="InterPro" id="IPR016161">
    <property type="entry name" value="Ald_DH/histidinol_DH"/>
</dbReference>
<evidence type="ECO:0000256" key="4">
    <source>
        <dbReference type="PIRNR" id="PIRNR036492"/>
    </source>
</evidence>
<feature type="domain" description="Aldehyde dehydrogenase" evidence="7">
    <location>
        <begin position="21"/>
        <end position="445"/>
    </location>
</feature>
<gene>
    <name evidence="8" type="ORF">PZA18_08975</name>
</gene>
<name>A0ABT7DYP4_9NEIS</name>
<dbReference type="EMBL" id="JARRAF010000008">
    <property type="protein sequence ID" value="MDK2124178.1"/>
    <property type="molecule type" value="Genomic_DNA"/>
</dbReference>
<dbReference type="PANTHER" id="PTHR43570">
    <property type="entry name" value="ALDEHYDE DEHYDROGENASE"/>
    <property type="match status" value="1"/>
</dbReference>
<evidence type="ECO:0000256" key="6">
    <source>
        <dbReference type="RuleBase" id="RU003345"/>
    </source>
</evidence>
<dbReference type="CDD" id="cd07133">
    <property type="entry name" value="ALDH_CALDH_CalB"/>
    <property type="match status" value="1"/>
</dbReference>
<dbReference type="InterPro" id="IPR016163">
    <property type="entry name" value="Ald_DH_C"/>
</dbReference>
<accession>A0ABT7DYP4</accession>
<evidence type="ECO:0000256" key="1">
    <source>
        <dbReference type="ARBA" id="ARBA00009986"/>
    </source>
</evidence>
<dbReference type="InterPro" id="IPR029510">
    <property type="entry name" value="Ald_DH_CS_GLU"/>
</dbReference>
<evidence type="ECO:0000313" key="9">
    <source>
        <dbReference type="Proteomes" id="UP001172778"/>
    </source>
</evidence>
<dbReference type="Proteomes" id="UP001172778">
    <property type="component" value="Unassembled WGS sequence"/>
</dbReference>
<sequence>MEPGFQPHQAEAQVARLQAVFSRQRAAWAAAPYPGREERRQALVSLREALLRHADEFCAAISADFGHRSAHETRVLELFPCIEGIRHAEKSLKKWMKSERRPVSKWFMPASNTLIAQPLGVVGIIVPWNYPLYLAIGPLTSALAAGNRVMLKMSEFTPRTGELLARVLSECFHEDQVVAFNGGVEVAQVFSSQPFDHILFTGSTSVGKHVMRAASEHLTPVTLELGGKSPTLVGPEFSVKTAAERILHGKCLNAGQTCVAPDYVFVPEARLAEFVEAAKVAVNGWYPNLPANPDYSAVINERHRHRLEGYLTDAKAQGATIIPLVEGDCSHTGKMAPTIVTGVSDAMKIMQDEIFGPLLPVMTYRNFDEAIAYVNAHPRPLALYLFDYDRERISYVLSHTISGGVALNETVVHVAQDDLPFGGVGPSGMGAYHGKEGFDTFSKKKGVFAQSRVNGLSLLRPPYGKTIETMIKFMLR</sequence>
<dbReference type="RefSeq" id="WP_284100488.1">
    <property type="nucleotide sequence ID" value="NZ_JARRAF010000008.1"/>
</dbReference>
<keyword evidence="9" id="KW-1185">Reference proteome</keyword>
<dbReference type="Pfam" id="PF00171">
    <property type="entry name" value="Aldedh"/>
    <property type="match status" value="1"/>
</dbReference>
<reference evidence="8" key="1">
    <citation type="submission" date="2023-03" db="EMBL/GenBank/DDBJ databases">
        <title>Chitinimonas shenzhenensis gen. nov., sp. nov., a novel member of family Burkholderiaceae isolated from activated sludge collected in Shen Zhen, China.</title>
        <authorList>
            <person name="Wang X."/>
        </authorList>
    </citation>
    <scope>NUCLEOTIDE SEQUENCE</scope>
    <source>
        <strain evidence="8">DQS-5</strain>
    </source>
</reference>
<evidence type="ECO:0000313" key="8">
    <source>
        <dbReference type="EMBL" id="MDK2124178.1"/>
    </source>
</evidence>
<dbReference type="PANTHER" id="PTHR43570:SF20">
    <property type="entry name" value="ALDEHYDE DEHYDROGENASE ALDX-RELATED"/>
    <property type="match status" value="1"/>
</dbReference>
<dbReference type="SUPFAM" id="SSF53720">
    <property type="entry name" value="ALDH-like"/>
    <property type="match status" value="1"/>
</dbReference>
<protein>
    <recommendedName>
        <fullName evidence="4">Aldehyde dehydrogenase</fullName>
    </recommendedName>
</protein>
<comment type="similarity">
    <text evidence="1 4 6">Belongs to the aldehyde dehydrogenase family.</text>
</comment>
<dbReference type="InterPro" id="IPR015590">
    <property type="entry name" value="Aldehyde_DH_dom"/>
</dbReference>
<dbReference type="PROSITE" id="PS00687">
    <property type="entry name" value="ALDEHYDE_DEHYDR_GLU"/>
    <property type="match status" value="1"/>
</dbReference>
<evidence type="ECO:0000256" key="5">
    <source>
        <dbReference type="PROSITE-ProRule" id="PRU10007"/>
    </source>
</evidence>
<evidence type="ECO:0000259" key="7">
    <source>
        <dbReference type="Pfam" id="PF00171"/>
    </source>
</evidence>
<dbReference type="InterPro" id="IPR012394">
    <property type="entry name" value="Aldehyde_DH_NAD(P)"/>
</dbReference>
<feature type="active site" evidence="5">
    <location>
        <position position="224"/>
    </location>
</feature>
<evidence type="ECO:0000256" key="3">
    <source>
        <dbReference type="ARBA" id="ARBA00023027"/>
    </source>
</evidence>
<dbReference type="Gene3D" id="3.40.605.10">
    <property type="entry name" value="Aldehyde Dehydrogenase, Chain A, domain 1"/>
    <property type="match status" value="1"/>
</dbReference>